<proteinExistence type="predicted"/>
<dbReference type="AlphaFoldDB" id="A0A7R8ZPK4"/>
<dbReference type="EMBL" id="OB662055">
    <property type="protein sequence ID" value="CAD7229422.1"/>
    <property type="molecule type" value="Genomic_DNA"/>
</dbReference>
<gene>
    <name evidence="1" type="ORF">CTOB1V02_LOCUS7292</name>
</gene>
<sequence>MPFPLAKDGVKPQRDECVAKGTQVCTMTGEKEDVSMLNCTMKTTNISITSQQQDSCRPTIVPVPEEPTGWQRDLVKDAWNQISLDEIKASIDQFLPRVQEVVNQQGGPIQHVMQ</sequence>
<organism evidence="1">
    <name type="scientific">Cyprideis torosa</name>
    <dbReference type="NCBI Taxonomy" id="163714"/>
    <lineage>
        <taxon>Eukaryota</taxon>
        <taxon>Metazoa</taxon>
        <taxon>Ecdysozoa</taxon>
        <taxon>Arthropoda</taxon>
        <taxon>Crustacea</taxon>
        <taxon>Oligostraca</taxon>
        <taxon>Ostracoda</taxon>
        <taxon>Podocopa</taxon>
        <taxon>Podocopida</taxon>
        <taxon>Cytherocopina</taxon>
        <taxon>Cytheroidea</taxon>
        <taxon>Cytherideidae</taxon>
        <taxon>Cyprideis</taxon>
    </lineage>
</organism>
<reference evidence="1" key="1">
    <citation type="submission" date="2020-11" db="EMBL/GenBank/DDBJ databases">
        <authorList>
            <person name="Tran Van P."/>
        </authorList>
    </citation>
    <scope>NUCLEOTIDE SEQUENCE</scope>
</reference>
<name>A0A7R8ZPK4_9CRUS</name>
<evidence type="ECO:0000313" key="1">
    <source>
        <dbReference type="EMBL" id="CAD7229422.1"/>
    </source>
</evidence>
<protein>
    <submittedName>
        <fullName evidence="1">Uncharacterized protein</fullName>
    </submittedName>
</protein>
<accession>A0A7R8ZPK4</accession>